<keyword evidence="1" id="KW-0732">Signal</keyword>
<feature type="signal peptide" evidence="1">
    <location>
        <begin position="1"/>
        <end position="23"/>
    </location>
</feature>
<protein>
    <submittedName>
        <fullName evidence="2">Bor family protein</fullName>
    </submittedName>
</protein>
<dbReference type="RefSeq" id="WP_305748147.1">
    <property type="nucleotide sequence ID" value="NZ_JAUZEE010000001.1"/>
</dbReference>
<sequence>MKHHLITIIAASLLAGCATQSFVISGNTDEGPTEQTSQAFFVSGIGQSRMLDAAAICGGPAKVLKVETQETFLNGLLGVITMGIYTPRNAKVYCSK</sequence>
<evidence type="ECO:0000256" key="1">
    <source>
        <dbReference type="SAM" id="SignalP"/>
    </source>
</evidence>
<name>A0ABT9G084_LEPDI</name>
<accession>A0ABT9G084</accession>
<evidence type="ECO:0000313" key="2">
    <source>
        <dbReference type="EMBL" id="MDP4299613.1"/>
    </source>
</evidence>
<dbReference type="Pfam" id="PF06291">
    <property type="entry name" value="Lambda_Bor"/>
    <property type="match status" value="1"/>
</dbReference>
<keyword evidence="3" id="KW-1185">Reference proteome</keyword>
<dbReference type="InterPro" id="IPR010438">
    <property type="entry name" value="Lambda_Bor"/>
</dbReference>
<gene>
    <name evidence="2" type="ORF">Q8X39_03125</name>
</gene>
<feature type="chain" id="PRO_5046313621" evidence="1">
    <location>
        <begin position="24"/>
        <end position="96"/>
    </location>
</feature>
<proteinExistence type="predicted"/>
<dbReference type="PROSITE" id="PS51257">
    <property type="entry name" value="PROKAR_LIPOPROTEIN"/>
    <property type="match status" value="1"/>
</dbReference>
<evidence type="ECO:0000313" key="3">
    <source>
        <dbReference type="Proteomes" id="UP001235760"/>
    </source>
</evidence>
<organism evidence="2 3">
    <name type="scientific">Leptothrix discophora</name>
    <dbReference type="NCBI Taxonomy" id="89"/>
    <lineage>
        <taxon>Bacteria</taxon>
        <taxon>Pseudomonadati</taxon>
        <taxon>Pseudomonadota</taxon>
        <taxon>Betaproteobacteria</taxon>
        <taxon>Burkholderiales</taxon>
        <taxon>Sphaerotilaceae</taxon>
        <taxon>Leptothrix</taxon>
    </lineage>
</organism>
<reference evidence="2 3" key="1">
    <citation type="submission" date="2023-08" db="EMBL/GenBank/DDBJ databases">
        <authorList>
            <person name="Roldan D.M."/>
            <person name="Menes R.J."/>
        </authorList>
    </citation>
    <scope>NUCLEOTIDE SEQUENCE [LARGE SCALE GENOMIC DNA]</scope>
    <source>
        <strain evidence="2 3">CCM 2812</strain>
    </source>
</reference>
<dbReference type="EMBL" id="JAUZEE010000001">
    <property type="protein sequence ID" value="MDP4299613.1"/>
    <property type="molecule type" value="Genomic_DNA"/>
</dbReference>
<comment type="caution">
    <text evidence="2">The sequence shown here is derived from an EMBL/GenBank/DDBJ whole genome shotgun (WGS) entry which is preliminary data.</text>
</comment>
<dbReference type="Proteomes" id="UP001235760">
    <property type="component" value="Unassembled WGS sequence"/>
</dbReference>